<dbReference type="PANTHER" id="PTHR21646">
    <property type="entry name" value="UBIQUITIN CARBOXYL-TERMINAL HYDROLASE"/>
    <property type="match status" value="1"/>
</dbReference>
<name>A0A6A6BZI1_ZASCE</name>
<dbReference type="GO" id="GO:0016579">
    <property type="term" value="P:protein deubiquitination"/>
    <property type="evidence" value="ECO:0007669"/>
    <property type="project" value="InterPro"/>
</dbReference>
<feature type="compositionally biased region" description="Basic and acidic residues" evidence="1">
    <location>
        <begin position="112"/>
        <end position="147"/>
    </location>
</feature>
<feature type="compositionally biased region" description="Acidic residues" evidence="1">
    <location>
        <begin position="953"/>
        <end position="965"/>
    </location>
</feature>
<dbReference type="InterPro" id="IPR028889">
    <property type="entry name" value="USP"/>
</dbReference>
<accession>A0A6A6BZI1</accession>
<dbReference type="SUPFAM" id="SSF54001">
    <property type="entry name" value="Cysteine proteinases"/>
    <property type="match status" value="1"/>
</dbReference>
<sequence>MLLYSLAAYAEQIQLKYQKFSTFNSRARNTEVAKGKTAQTDPYWNPTTQCSALDHVQLLESQIKSHNKEITSCNKIEKIQAEIVPIPQVLFGHYKPKRDKLEQSRQAAWQPRAKEREKSKKAAEEVVKAEQNKQDRSKKLRAYHDDFDTYTGTARDSSSRPSSSRTVVSSEKLPENPQQSTTLKRKRSEDQQQPVEIPTVKKAKASNISTGFSAEKLATLGRIPKKSKSPAEEETHAISPPKANKRKRPAHDGLDEMAPKRRNTAASKASPKPESTPQPRESAPRRSARLKVGTASKKTVTFSASPQGEEQVVEMNCGFKRSFDTIGDLEFIEHELNCAQCRKETCKPNGFLGLSDRGAFNSALQLLDAALIDEQVTALIGDSTPNDYGLAEKESISYVIVRNKARRASFEGKIADARSQLQALSKEDILLAPYVGQALQKVRGEDDREVSTLLAQMSFEVKVEKVAANATYCLHKILAILIEEHPTLRKVFEVRLKTTRKCSSSDCRSIPKEEITADLAMRLQARDPEMEIIVEDGEELEAEVKFTMRDLIAEAVAGGSTGDEEVECQSCGTGGAVVMTKEVTRYPSSLVISIDHSTSSEMAALDMDGIKVNEKVYRTEAVVHKEKTGAFVSFRRTGDSWWRMRDEDVDQVRAFQVQDHVRGQWVLALLKQKTTPHVAPLIMAPAMRAQLPAMPLTDGGIKYEKRLRDIQAGKAKFSEKNTSQRIKAFRTAVDVAKNTVVKEERLVKYKQGRIDKNDEVAKAYKEANDRLAAARATAQDSTGYNPFAKRSANAPKPKITKKTVRVPLAQQPGAINRPVQRKQASGKDVTQRLTQDAGIQKNSSNRDAKKNVAKKVTQKEMSEEEVENKGKESALEADAAKSAKKRKLTESAGQEEQGPSKKARSSPELTEEKTESKPSAAQTKKAQTTSTTAPRKAKKSVKKLAPVALFSDSESEDGPDGDSEMLGDRDLEACETGTASKHDAEKAATSASANKKRKADQPLEDEGFRATKKAQQSSEADLAKAGDEPTSQASKANGSGSSEPKPVVAQGEQQEEVDDGGRWREVDQGLKEPESIFEAASSRSLNTSDEAHQLRGLLNSQNACFANSAVQVLNSVLSDEQVETLRGEADLSLFGIDYKKLMQTTDKPGQEPPKIQDLRTNISATAAIYGNIKVAPYLGQLLIDLRDRASHKSKKNEGEQFVTPVLFQQVFAYGCGEADARLRFKCSTQEDSQEYLMEVINALVEEGHTFVRDLFKIGKTTTKKCTACGNESTQEDSDKDSDITISVMPSKSKSKLADLLDEKLHETSRPQGCKCEKCGVSDARENVSSITKLSDDVLVHVERTGSEKKETEAAARIFKDKTVVEWAAEGTQFQFGDDQYEVAAVIRHEGSKSTAGHYDAFVKHDNNWNQLNDQIVKQDISTKQMADGIKGQCAVILLRKLAQ</sequence>
<feature type="compositionally biased region" description="Polar residues" evidence="1">
    <location>
        <begin position="1029"/>
        <end position="1042"/>
    </location>
</feature>
<dbReference type="PROSITE" id="PS50235">
    <property type="entry name" value="USP_3"/>
    <property type="match status" value="1"/>
</dbReference>
<dbReference type="GeneID" id="54562738"/>
<dbReference type="CDD" id="cd02257">
    <property type="entry name" value="Peptidase_C19"/>
    <property type="match status" value="1"/>
</dbReference>
<dbReference type="EMBL" id="ML993629">
    <property type="protein sequence ID" value="KAF2160145.1"/>
    <property type="molecule type" value="Genomic_DNA"/>
</dbReference>
<reference evidence="3" key="1">
    <citation type="journal article" date="2020" name="Stud. Mycol.">
        <title>101 Dothideomycetes genomes: a test case for predicting lifestyles and emergence of pathogens.</title>
        <authorList>
            <person name="Haridas S."/>
            <person name="Albert R."/>
            <person name="Binder M."/>
            <person name="Bloem J."/>
            <person name="Labutti K."/>
            <person name="Salamov A."/>
            <person name="Andreopoulos B."/>
            <person name="Baker S."/>
            <person name="Barry K."/>
            <person name="Bills G."/>
            <person name="Bluhm B."/>
            <person name="Cannon C."/>
            <person name="Castanera R."/>
            <person name="Culley D."/>
            <person name="Daum C."/>
            <person name="Ezra D."/>
            <person name="Gonzalez J."/>
            <person name="Henrissat B."/>
            <person name="Kuo A."/>
            <person name="Liang C."/>
            <person name="Lipzen A."/>
            <person name="Lutzoni F."/>
            <person name="Magnuson J."/>
            <person name="Mondo S."/>
            <person name="Nolan M."/>
            <person name="Ohm R."/>
            <person name="Pangilinan J."/>
            <person name="Park H.-J."/>
            <person name="Ramirez L."/>
            <person name="Alfaro M."/>
            <person name="Sun H."/>
            <person name="Tritt A."/>
            <person name="Yoshinaga Y."/>
            <person name="Zwiers L.-H."/>
            <person name="Turgeon B."/>
            <person name="Goodwin S."/>
            <person name="Spatafora J."/>
            <person name="Crous P."/>
            <person name="Grigoriev I."/>
        </authorList>
    </citation>
    <scope>NUCLEOTIDE SEQUENCE</scope>
    <source>
        <strain evidence="3">ATCC 36951</strain>
    </source>
</reference>
<proteinExistence type="predicted"/>
<feature type="compositionally biased region" description="Low complexity" evidence="1">
    <location>
        <begin position="159"/>
        <end position="170"/>
    </location>
</feature>
<feature type="compositionally biased region" description="Low complexity" evidence="1">
    <location>
        <begin position="917"/>
        <end position="934"/>
    </location>
</feature>
<dbReference type="OrthoDB" id="3865832at2759"/>
<feature type="region of interest" description="Disordered" evidence="1">
    <location>
        <begin position="216"/>
        <end position="295"/>
    </location>
</feature>
<evidence type="ECO:0000256" key="1">
    <source>
        <dbReference type="SAM" id="MobiDB-lite"/>
    </source>
</evidence>
<evidence type="ECO:0000313" key="4">
    <source>
        <dbReference type="Proteomes" id="UP000799537"/>
    </source>
</evidence>
<keyword evidence="4" id="KW-1185">Reference proteome</keyword>
<dbReference type="RefSeq" id="XP_033661034.1">
    <property type="nucleotide sequence ID" value="XM_033809466.1"/>
</dbReference>
<protein>
    <recommendedName>
        <fullName evidence="2">USP domain-containing protein</fullName>
    </recommendedName>
</protein>
<feature type="region of interest" description="Disordered" evidence="1">
    <location>
        <begin position="101"/>
        <end position="203"/>
    </location>
</feature>
<organism evidence="3 4">
    <name type="scientific">Zasmidium cellare ATCC 36951</name>
    <dbReference type="NCBI Taxonomy" id="1080233"/>
    <lineage>
        <taxon>Eukaryota</taxon>
        <taxon>Fungi</taxon>
        <taxon>Dikarya</taxon>
        <taxon>Ascomycota</taxon>
        <taxon>Pezizomycotina</taxon>
        <taxon>Dothideomycetes</taxon>
        <taxon>Dothideomycetidae</taxon>
        <taxon>Mycosphaerellales</taxon>
        <taxon>Mycosphaerellaceae</taxon>
        <taxon>Zasmidium</taxon>
    </lineage>
</organism>
<feature type="region of interest" description="Disordered" evidence="1">
    <location>
        <begin position="776"/>
        <end position="1063"/>
    </location>
</feature>
<dbReference type="Gene3D" id="3.90.70.10">
    <property type="entry name" value="Cysteine proteinases"/>
    <property type="match status" value="2"/>
</dbReference>
<feature type="compositionally biased region" description="Basic and acidic residues" evidence="1">
    <location>
        <begin position="857"/>
        <end position="881"/>
    </location>
</feature>
<feature type="compositionally biased region" description="Basic and acidic residues" evidence="1">
    <location>
        <begin position="250"/>
        <end position="259"/>
    </location>
</feature>
<evidence type="ECO:0000259" key="2">
    <source>
        <dbReference type="PROSITE" id="PS50235"/>
    </source>
</evidence>
<feature type="domain" description="USP" evidence="2">
    <location>
        <begin position="1095"/>
        <end position="1441"/>
    </location>
</feature>
<evidence type="ECO:0000313" key="3">
    <source>
        <dbReference type="EMBL" id="KAF2160145.1"/>
    </source>
</evidence>
<dbReference type="InterPro" id="IPR050185">
    <property type="entry name" value="Ub_carboxyl-term_hydrolase"/>
</dbReference>
<dbReference type="InterPro" id="IPR001394">
    <property type="entry name" value="Peptidase_C19_UCH"/>
</dbReference>
<dbReference type="Pfam" id="PF00443">
    <property type="entry name" value="UCH"/>
    <property type="match status" value="1"/>
</dbReference>
<dbReference type="GO" id="GO:0004843">
    <property type="term" value="F:cysteine-type deubiquitinase activity"/>
    <property type="evidence" value="ECO:0007669"/>
    <property type="project" value="InterPro"/>
</dbReference>
<dbReference type="InterPro" id="IPR038765">
    <property type="entry name" value="Papain-like_cys_pep_sf"/>
</dbReference>
<gene>
    <name evidence="3" type="ORF">M409DRAFT_29440</name>
</gene>
<dbReference type="Proteomes" id="UP000799537">
    <property type="component" value="Unassembled WGS sequence"/>
</dbReference>